<sequence>MIGRARFFVAAAVSAFIATQPAGAQQIGDPVPNTFLCTFKPGPITATYAANMAVQATGGRLLHVYSALLNGFAIRASAQAIAQLLDKDLDLSSCTQAHYVGLPDGEAGATAMPSRGGPPGSGGGGGGGNGGSGSGETIPWDIQRVGGPGTPNGRLAWVVDTGVGPNTDLVINGGLSRSFLTGDTLGGNTVSYADFNGHGTHVAGTIAAIRGNGIGIAGVAAGATVVSVRVLDSLGVAPDTDVLAGLNYVATAGTAGDVVNLSLNADPNSTVLDQAVVNLAAVGFHVVMAAGNDNVDVDIRKVSPADQNGTGLYTVSASDKRDRKASFSNYGGSVDWAEPGVGIVSLVPNSTGTTSKDGTSMAAPHLSGILLTGNATVVSGGTVSGDRDGSPDPIGVLP</sequence>
<evidence type="ECO:0000256" key="6">
    <source>
        <dbReference type="SAM" id="MobiDB-lite"/>
    </source>
</evidence>
<dbReference type="STRING" id="428990.SAMN06295987_1011287"/>
<evidence type="ECO:0000313" key="9">
    <source>
        <dbReference type="EMBL" id="SLJ90919.1"/>
    </source>
</evidence>
<protein>
    <submittedName>
        <fullName evidence="9">Subtilase family protein</fullName>
    </submittedName>
</protein>
<dbReference type="GO" id="GO:0005615">
    <property type="term" value="C:extracellular space"/>
    <property type="evidence" value="ECO:0007669"/>
    <property type="project" value="TreeGrafter"/>
</dbReference>
<dbReference type="PROSITE" id="PS51892">
    <property type="entry name" value="SUBTILASE"/>
    <property type="match status" value="1"/>
</dbReference>
<keyword evidence="3" id="KW-0378">Hydrolase</keyword>
<gene>
    <name evidence="9" type="ORF">SAMN06295987_1011287</name>
</gene>
<dbReference type="Proteomes" id="UP000190989">
    <property type="component" value="Unassembled WGS sequence"/>
</dbReference>
<dbReference type="InterPro" id="IPR000209">
    <property type="entry name" value="Peptidase_S8/S53_dom"/>
</dbReference>
<organism evidence="9 10">
    <name type="scientific">Novosphingobium mathurense</name>
    <dbReference type="NCBI Taxonomy" id="428990"/>
    <lineage>
        <taxon>Bacteria</taxon>
        <taxon>Pseudomonadati</taxon>
        <taxon>Pseudomonadota</taxon>
        <taxon>Alphaproteobacteria</taxon>
        <taxon>Sphingomonadales</taxon>
        <taxon>Sphingomonadaceae</taxon>
        <taxon>Novosphingobium</taxon>
    </lineage>
</organism>
<evidence type="ECO:0000259" key="8">
    <source>
        <dbReference type="Pfam" id="PF00082"/>
    </source>
</evidence>
<dbReference type="SUPFAM" id="SSF52743">
    <property type="entry name" value="Subtilisin-like"/>
    <property type="match status" value="1"/>
</dbReference>
<dbReference type="PANTHER" id="PTHR43806">
    <property type="entry name" value="PEPTIDASE S8"/>
    <property type="match status" value="1"/>
</dbReference>
<dbReference type="AlphaFoldDB" id="A0A1U6H577"/>
<dbReference type="InterPro" id="IPR022398">
    <property type="entry name" value="Peptidase_S8_His-AS"/>
</dbReference>
<feature type="region of interest" description="Disordered" evidence="6">
    <location>
        <begin position="105"/>
        <end position="146"/>
    </location>
</feature>
<dbReference type="Pfam" id="PF00082">
    <property type="entry name" value="Peptidase_S8"/>
    <property type="match status" value="1"/>
</dbReference>
<keyword evidence="4" id="KW-0720">Serine protease</keyword>
<accession>A0A1U6H577</accession>
<reference evidence="10" key="1">
    <citation type="submission" date="2017-02" db="EMBL/GenBank/DDBJ databases">
        <authorList>
            <person name="Varghese N."/>
            <person name="Submissions S."/>
        </authorList>
    </citation>
    <scope>NUCLEOTIDE SEQUENCE [LARGE SCALE GENOMIC DNA]</scope>
    <source>
        <strain evidence="10">SM117</strain>
    </source>
</reference>
<evidence type="ECO:0000256" key="4">
    <source>
        <dbReference type="ARBA" id="ARBA00022825"/>
    </source>
</evidence>
<evidence type="ECO:0000256" key="1">
    <source>
        <dbReference type="ARBA" id="ARBA00011073"/>
    </source>
</evidence>
<dbReference type="InterPro" id="IPR015500">
    <property type="entry name" value="Peptidase_S8_subtilisin-rel"/>
</dbReference>
<dbReference type="PROSITE" id="PS00137">
    <property type="entry name" value="SUBTILASE_HIS"/>
    <property type="match status" value="1"/>
</dbReference>
<comment type="caution">
    <text evidence="5">Lacks conserved residue(s) required for the propagation of feature annotation.</text>
</comment>
<dbReference type="Gene3D" id="3.40.50.200">
    <property type="entry name" value="Peptidase S8/S53 domain"/>
    <property type="match status" value="1"/>
</dbReference>
<dbReference type="PRINTS" id="PR00723">
    <property type="entry name" value="SUBTILISIN"/>
</dbReference>
<evidence type="ECO:0000256" key="7">
    <source>
        <dbReference type="SAM" id="SignalP"/>
    </source>
</evidence>
<feature type="signal peptide" evidence="7">
    <location>
        <begin position="1"/>
        <end position="24"/>
    </location>
</feature>
<feature type="chain" id="PRO_5010582945" evidence="7">
    <location>
        <begin position="25"/>
        <end position="398"/>
    </location>
</feature>
<dbReference type="InterPro" id="IPR050131">
    <property type="entry name" value="Peptidase_S8_subtilisin-like"/>
</dbReference>
<evidence type="ECO:0000256" key="3">
    <source>
        <dbReference type="ARBA" id="ARBA00022801"/>
    </source>
</evidence>
<evidence type="ECO:0000256" key="5">
    <source>
        <dbReference type="PROSITE-ProRule" id="PRU01240"/>
    </source>
</evidence>
<keyword evidence="7" id="KW-0732">Signal</keyword>
<dbReference type="EMBL" id="FVZE01000001">
    <property type="protein sequence ID" value="SLJ90919.1"/>
    <property type="molecule type" value="Genomic_DNA"/>
</dbReference>
<keyword evidence="10" id="KW-1185">Reference proteome</keyword>
<dbReference type="RefSeq" id="WP_054947197.1">
    <property type="nucleotide sequence ID" value="NZ_FVZE01000001.1"/>
</dbReference>
<dbReference type="PANTHER" id="PTHR43806:SF11">
    <property type="entry name" value="CEREVISIN-RELATED"/>
    <property type="match status" value="1"/>
</dbReference>
<evidence type="ECO:0000256" key="2">
    <source>
        <dbReference type="ARBA" id="ARBA00022670"/>
    </source>
</evidence>
<keyword evidence="2" id="KW-0645">Protease</keyword>
<feature type="compositionally biased region" description="Gly residues" evidence="6">
    <location>
        <begin position="117"/>
        <end position="134"/>
    </location>
</feature>
<name>A0A1U6H577_9SPHN</name>
<dbReference type="GO" id="GO:0004252">
    <property type="term" value="F:serine-type endopeptidase activity"/>
    <property type="evidence" value="ECO:0007669"/>
    <property type="project" value="InterPro"/>
</dbReference>
<dbReference type="GO" id="GO:0006508">
    <property type="term" value="P:proteolysis"/>
    <property type="evidence" value="ECO:0007669"/>
    <property type="project" value="UniProtKB-KW"/>
</dbReference>
<comment type="similarity">
    <text evidence="1 5">Belongs to the peptidase S8 family.</text>
</comment>
<feature type="domain" description="Peptidase S8/S53" evidence="8">
    <location>
        <begin position="158"/>
        <end position="370"/>
    </location>
</feature>
<proteinExistence type="inferred from homology"/>
<dbReference type="InterPro" id="IPR036852">
    <property type="entry name" value="Peptidase_S8/S53_dom_sf"/>
</dbReference>
<evidence type="ECO:0000313" key="10">
    <source>
        <dbReference type="Proteomes" id="UP000190989"/>
    </source>
</evidence>